<dbReference type="AlphaFoldDB" id="A0A9D4KVW9"/>
<reference evidence="1" key="1">
    <citation type="journal article" date="2019" name="bioRxiv">
        <title>The Genome of the Zebra Mussel, Dreissena polymorpha: A Resource for Invasive Species Research.</title>
        <authorList>
            <person name="McCartney M.A."/>
            <person name="Auch B."/>
            <person name="Kono T."/>
            <person name="Mallez S."/>
            <person name="Zhang Y."/>
            <person name="Obille A."/>
            <person name="Becker A."/>
            <person name="Abrahante J.E."/>
            <person name="Garbe J."/>
            <person name="Badalamenti J.P."/>
            <person name="Herman A."/>
            <person name="Mangelson H."/>
            <person name="Liachko I."/>
            <person name="Sullivan S."/>
            <person name="Sone E.D."/>
            <person name="Koren S."/>
            <person name="Silverstein K.A.T."/>
            <person name="Beckman K.B."/>
            <person name="Gohl D.M."/>
        </authorList>
    </citation>
    <scope>NUCLEOTIDE SEQUENCE</scope>
    <source>
        <strain evidence="1">Duluth1</strain>
        <tissue evidence="1">Whole animal</tissue>
    </source>
</reference>
<name>A0A9D4KVW9_DREPO</name>
<evidence type="ECO:0000313" key="2">
    <source>
        <dbReference type="Proteomes" id="UP000828390"/>
    </source>
</evidence>
<keyword evidence="2" id="KW-1185">Reference proteome</keyword>
<proteinExistence type="predicted"/>
<dbReference type="Proteomes" id="UP000828390">
    <property type="component" value="Unassembled WGS sequence"/>
</dbReference>
<comment type="caution">
    <text evidence="1">The sequence shown here is derived from an EMBL/GenBank/DDBJ whole genome shotgun (WGS) entry which is preliminary data.</text>
</comment>
<gene>
    <name evidence="1" type="ORF">DPMN_088460</name>
</gene>
<sequence>MLTQNLTKVCPRLVILNHKIRANRSRMVAHIPLACVTDKVNPTCPTCIETIWSVACV</sequence>
<protein>
    <submittedName>
        <fullName evidence="1">Uncharacterized protein</fullName>
    </submittedName>
</protein>
<evidence type="ECO:0000313" key="1">
    <source>
        <dbReference type="EMBL" id="KAH3846162.1"/>
    </source>
</evidence>
<accession>A0A9D4KVW9</accession>
<reference evidence="1" key="2">
    <citation type="submission" date="2020-11" db="EMBL/GenBank/DDBJ databases">
        <authorList>
            <person name="McCartney M.A."/>
            <person name="Auch B."/>
            <person name="Kono T."/>
            <person name="Mallez S."/>
            <person name="Becker A."/>
            <person name="Gohl D.M."/>
            <person name="Silverstein K.A.T."/>
            <person name="Koren S."/>
            <person name="Bechman K.B."/>
            <person name="Herman A."/>
            <person name="Abrahante J.E."/>
            <person name="Garbe J."/>
        </authorList>
    </citation>
    <scope>NUCLEOTIDE SEQUENCE</scope>
    <source>
        <strain evidence="1">Duluth1</strain>
        <tissue evidence="1">Whole animal</tissue>
    </source>
</reference>
<organism evidence="1 2">
    <name type="scientific">Dreissena polymorpha</name>
    <name type="common">Zebra mussel</name>
    <name type="synonym">Mytilus polymorpha</name>
    <dbReference type="NCBI Taxonomy" id="45954"/>
    <lineage>
        <taxon>Eukaryota</taxon>
        <taxon>Metazoa</taxon>
        <taxon>Spiralia</taxon>
        <taxon>Lophotrochozoa</taxon>
        <taxon>Mollusca</taxon>
        <taxon>Bivalvia</taxon>
        <taxon>Autobranchia</taxon>
        <taxon>Heteroconchia</taxon>
        <taxon>Euheterodonta</taxon>
        <taxon>Imparidentia</taxon>
        <taxon>Neoheterodontei</taxon>
        <taxon>Myida</taxon>
        <taxon>Dreissenoidea</taxon>
        <taxon>Dreissenidae</taxon>
        <taxon>Dreissena</taxon>
    </lineage>
</organism>
<dbReference type="EMBL" id="JAIWYP010000003">
    <property type="protein sequence ID" value="KAH3846162.1"/>
    <property type="molecule type" value="Genomic_DNA"/>
</dbReference>